<keyword evidence="3" id="KW-0732">Signal</keyword>
<evidence type="ECO:0000313" key="5">
    <source>
        <dbReference type="Proteomes" id="UP000295388"/>
    </source>
</evidence>
<evidence type="ECO:0000256" key="2">
    <source>
        <dbReference type="SAM" id="Phobius"/>
    </source>
</evidence>
<evidence type="ECO:0000256" key="3">
    <source>
        <dbReference type="SAM" id="SignalP"/>
    </source>
</evidence>
<sequence length="419" mass="46078">MFVRLRRLAMLLAVLVYLSWQPAWAAQPDVPDRIAAAWRTDRIYVDDGLRPGFPQGELDRIRAEARTVGFPVYVALIPRTPYSLAARIDLPTLLQARIGQPGLYLVWMVTDDYWTGTEKLFRPGGLKGRDLISVQLDDEQADQIVNDRPAPEIVRTIQQAATAYDGRALPEVPASDLEPPRRTGRSTTDLEDLSAYIGLGIGALIGFVLTLFLVLRRRRKRVRRAAGGDVTAQADVTGRSDVAAAGSVGSQADRWIGKAEHALRSLESRRRKSVELLDRRDDAVRRLDVARALRAEDSNDVLAMAGAFVLARQAQQVASGMELQPPCFFDPTHPPGIRRAAWSDDVEVPACRTCANTVAQGKTPYGLRVWKKSGLLRVDRVPVPYWTLEPDDSPLVATGFGALSDDLVDRIAGASGGVR</sequence>
<reference evidence="4 5" key="1">
    <citation type="submission" date="2019-03" db="EMBL/GenBank/DDBJ databases">
        <title>Genomic Encyclopedia of Type Strains, Phase III (KMG-III): the genomes of soil and plant-associated and newly described type strains.</title>
        <authorList>
            <person name="Whitman W."/>
        </authorList>
    </citation>
    <scope>NUCLEOTIDE SEQUENCE [LARGE SCALE GENOMIC DNA]</scope>
    <source>
        <strain evidence="4 5">VKM Ac-2527</strain>
    </source>
</reference>
<dbReference type="RefSeq" id="WP_133798169.1">
    <property type="nucleotide sequence ID" value="NZ_SNWQ01000001.1"/>
</dbReference>
<evidence type="ECO:0008006" key="6">
    <source>
        <dbReference type="Google" id="ProtNLM"/>
    </source>
</evidence>
<comment type="caution">
    <text evidence="4">The sequence shown here is derived from an EMBL/GenBank/DDBJ whole genome shotgun (WGS) entry which is preliminary data.</text>
</comment>
<keyword evidence="2" id="KW-0472">Membrane</keyword>
<keyword evidence="5" id="KW-1185">Reference proteome</keyword>
<feature type="region of interest" description="Disordered" evidence="1">
    <location>
        <begin position="168"/>
        <end position="187"/>
    </location>
</feature>
<protein>
    <recommendedName>
        <fullName evidence="6">TPM domain-containing protein</fullName>
    </recommendedName>
</protein>
<dbReference type="Proteomes" id="UP000295388">
    <property type="component" value="Unassembled WGS sequence"/>
</dbReference>
<name>A0A4R6KU43_9ACTN</name>
<proteinExistence type="predicted"/>
<evidence type="ECO:0000256" key="1">
    <source>
        <dbReference type="SAM" id="MobiDB-lite"/>
    </source>
</evidence>
<dbReference type="OrthoDB" id="3867729at2"/>
<feature type="signal peptide" evidence="3">
    <location>
        <begin position="1"/>
        <end position="25"/>
    </location>
</feature>
<dbReference type="AlphaFoldDB" id="A0A4R6KU43"/>
<organism evidence="4 5">
    <name type="scientific">Kribbella caucasensis</name>
    <dbReference type="NCBI Taxonomy" id="2512215"/>
    <lineage>
        <taxon>Bacteria</taxon>
        <taxon>Bacillati</taxon>
        <taxon>Actinomycetota</taxon>
        <taxon>Actinomycetes</taxon>
        <taxon>Propionibacteriales</taxon>
        <taxon>Kribbellaceae</taxon>
        <taxon>Kribbella</taxon>
    </lineage>
</organism>
<evidence type="ECO:0000313" key="4">
    <source>
        <dbReference type="EMBL" id="TDO54597.1"/>
    </source>
</evidence>
<dbReference type="EMBL" id="SNWQ01000001">
    <property type="protein sequence ID" value="TDO54597.1"/>
    <property type="molecule type" value="Genomic_DNA"/>
</dbReference>
<feature type="transmembrane region" description="Helical" evidence="2">
    <location>
        <begin position="193"/>
        <end position="215"/>
    </location>
</feature>
<accession>A0A4R6KU43</accession>
<gene>
    <name evidence="4" type="ORF">EV643_101387</name>
</gene>
<keyword evidence="2" id="KW-0812">Transmembrane</keyword>
<keyword evidence="2" id="KW-1133">Transmembrane helix</keyword>
<feature type="chain" id="PRO_5020840416" description="TPM domain-containing protein" evidence="3">
    <location>
        <begin position="26"/>
        <end position="419"/>
    </location>
</feature>